<keyword evidence="6" id="KW-1185">Reference proteome</keyword>
<dbReference type="InterPro" id="IPR008490">
    <property type="entry name" value="Transposase_InsH_N"/>
</dbReference>
<dbReference type="Proteomes" id="UP000319383">
    <property type="component" value="Chromosome"/>
</dbReference>
<evidence type="ECO:0000313" key="6">
    <source>
        <dbReference type="Proteomes" id="UP000319383"/>
    </source>
</evidence>
<protein>
    <submittedName>
        <fullName evidence="4">Transposase DDE domain protein</fullName>
    </submittedName>
</protein>
<name>A0A517ZS36_9PLAN</name>
<dbReference type="EMBL" id="CP036276">
    <property type="protein sequence ID" value="QDU47462.1"/>
    <property type="molecule type" value="Genomic_DNA"/>
</dbReference>
<dbReference type="Pfam" id="PF05598">
    <property type="entry name" value="DUF772"/>
    <property type="match status" value="1"/>
</dbReference>
<organism evidence="4 6">
    <name type="scientific">Symmachiella dynata</name>
    <dbReference type="NCBI Taxonomy" id="2527995"/>
    <lineage>
        <taxon>Bacteria</taxon>
        <taxon>Pseudomonadati</taxon>
        <taxon>Planctomycetota</taxon>
        <taxon>Planctomycetia</taxon>
        <taxon>Planctomycetales</taxon>
        <taxon>Planctomycetaceae</taxon>
        <taxon>Symmachiella</taxon>
    </lineage>
</organism>
<evidence type="ECO:0000313" key="4">
    <source>
        <dbReference type="EMBL" id="QDU45215.1"/>
    </source>
</evidence>
<evidence type="ECO:0000313" key="5">
    <source>
        <dbReference type="EMBL" id="QDU47462.1"/>
    </source>
</evidence>
<dbReference type="GO" id="GO:0006313">
    <property type="term" value="P:DNA transposition"/>
    <property type="evidence" value="ECO:0007669"/>
    <property type="project" value="InterPro"/>
</dbReference>
<proteinExistence type="predicted"/>
<dbReference type="EMBL" id="CP036276">
    <property type="protein sequence ID" value="QDU44527.1"/>
    <property type="molecule type" value="Genomic_DNA"/>
</dbReference>
<feature type="domain" description="Transposase InsH N-terminal" evidence="2">
    <location>
        <begin position="27"/>
        <end position="119"/>
    </location>
</feature>
<sequence length="458" mass="51893">MALGKRRSERQGEFWVAATDLSSGPQHLFYEKLNAILAEADFDDFVEELCEPFYAGGGRPSIPPGVFFRMMYVGYFEGIDSQRGIAWRCADSLSIRRFLGYRQHEATPDHSSLSRIRTRLPLEVFHDVHVCVLQLLIANKLVDGTTVGVDATLLEANAAMKSIVRKDNGEDWEEYIKRLAAEDGIEIKTKAELIRYDKQRSKEGKKKVSNDEWESPSDPDARIAKMKDGRTHLAYKAEHVVDLDTEAILDAEIYHANEGDTATLIPSLEQAQKYLDRASGWTRDIKKVVADKGYHAVETLARCATLGWGCGGMKTYIPEPERKYEWSWLDRPDAQQQAVTNNHRRMQRAYGKRLQRRRSEVVERSFAHVCETGGGRRSWLRGIDEVRKRHLMTATAHNLGLVLRKLLGTGKVRQFGSLCAGVFVQSCGVIRRFACLGSCARQLRAIFRKHHINQAQAA</sequence>
<evidence type="ECO:0000259" key="2">
    <source>
        <dbReference type="Pfam" id="PF05598"/>
    </source>
</evidence>
<dbReference type="Pfam" id="PF01609">
    <property type="entry name" value="DDE_Tnp_1"/>
    <property type="match status" value="1"/>
</dbReference>
<dbReference type="InterPro" id="IPR002559">
    <property type="entry name" value="Transposase_11"/>
</dbReference>
<feature type="domain" description="Transposase IS4-like" evidence="1">
    <location>
        <begin position="221"/>
        <end position="399"/>
    </location>
</feature>
<dbReference type="GO" id="GO:0003677">
    <property type="term" value="F:DNA binding"/>
    <property type="evidence" value="ECO:0007669"/>
    <property type="project" value="InterPro"/>
</dbReference>
<dbReference type="RefSeq" id="WP_197534285.1">
    <property type="nucleotide sequence ID" value="NZ_CP036276.1"/>
</dbReference>
<dbReference type="KEGG" id="sdyn:Mal52_59930"/>
<dbReference type="KEGG" id="sdyn:Mal52_37060"/>
<dbReference type="GO" id="GO:0004803">
    <property type="term" value="F:transposase activity"/>
    <property type="evidence" value="ECO:0007669"/>
    <property type="project" value="InterPro"/>
</dbReference>
<reference evidence="4 6" key="1">
    <citation type="submission" date="2019-02" db="EMBL/GenBank/DDBJ databases">
        <title>Deep-cultivation of Planctomycetes and their phenomic and genomic characterization uncovers novel biology.</title>
        <authorList>
            <person name="Wiegand S."/>
            <person name="Jogler M."/>
            <person name="Boedeker C."/>
            <person name="Pinto D."/>
            <person name="Vollmers J."/>
            <person name="Rivas-Marin E."/>
            <person name="Kohn T."/>
            <person name="Peeters S.H."/>
            <person name="Heuer A."/>
            <person name="Rast P."/>
            <person name="Oberbeckmann S."/>
            <person name="Bunk B."/>
            <person name="Jeske O."/>
            <person name="Meyerdierks A."/>
            <person name="Storesund J.E."/>
            <person name="Kallscheuer N."/>
            <person name="Luecker S."/>
            <person name="Lage O.M."/>
            <person name="Pohl T."/>
            <person name="Merkel B.J."/>
            <person name="Hornburger P."/>
            <person name="Mueller R.-W."/>
            <person name="Bruemmer F."/>
            <person name="Labrenz M."/>
            <person name="Spormann A.M."/>
            <person name="Op den Camp H."/>
            <person name="Overmann J."/>
            <person name="Amann R."/>
            <person name="Jetten M.S.M."/>
            <person name="Mascher T."/>
            <person name="Medema M.H."/>
            <person name="Devos D.P."/>
            <person name="Kaster A.-K."/>
            <person name="Ovreas L."/>
            <person name="Rohde M."/>
            <person name="Galperin M.Y."/>
            <person name="Jogler C."/>
        </authorList>
    </citation>
    <scope>NUCLEOTIDE SEQUENCE [LARGE SCALE GENOMIC DNA]</scope>
    <source>
        <strain evidence="4 6">Mal52</strain>
    </source>
</reference>
<accession>A0A517ZS36</accession>
<dbReference type="PANTHER" id="PTHR33408">
    <property type="entry name" value="TRANSPOSASE"/>
    <property type="match status" value="1"/>
</dbReference>
<evidence type="ECO:0000313" key="3">
    <source>
        <dbReference type="EMBL" id="QDU44527.1"/>
    </source>
</evidence>
<dbReference type="EMBL" id="CP036276">
    <property type="protein sequence ID" value="QDU45215.1"/>
    <property type="molecule type" value="Genomic_DNA"/>
</dbReference>
<gene>
    <name evidence="3" type="ORF">Mal52_30100</name>
    <name evidence="4" type="ORF">Mal52_37060</name>
    <name evidence="5" type="ORF">Mal52_59930</name>
</gene>
<dbReference type="AlphaFoldDB" id="A0A517ZS36"/>
<dbReference type="KEGG" id="sdyn:Mal52_30100"/>
<evidence type="ECO:0000259" key="1">
    <source>
        <dbReference type="Pfam" id="PF01609"/>
    </source>
</evidence>